<keyword evidence="2" id="KW-0808">Transferase</keyword>
<keyword evidence="4" id="KW-0819">tRNA processing</keyword>
<evidence type="ECO:0000256" key="4">
    <source>
        <dbReference type="ARBA" id="ARBA00022694"/>
    </source>
</evidence>
<dbReference type="AlphaFoldDB" id="A3QER7"/>
<accession>A3QER7</accession>
<evidence type="ECO:0000313" key="7">
    <source>
        <dbReference type="Proteomes" id="UP000001558"/>
    </source>
</evidence>
<keyword evidence="3" id="KW-0949">S-adenosyl-L-methionine</keyword>
<dbReference type="KEGG" id="slo:Shew_2099"/>
<name>A3QER7_SHELP</name>
<sequence>MTGRERVKFVLLTHEREYERASNTGQLALAAFPELCSRVPWSRIAPDEALKQACESGEALLLFPKEYDTDETDSGSRMGLSVKQAITPEQLLLKKDGGQGVRQVIILDATWQEARKMMRQSPYLQAARRLTLQESEPSRYRLRRNQLSQGLCTIECIISLMHSLGMSQEAQQLDEAFDLFMLDHRQVDA</sequence>
<evidence type="ECO:0000256" key="3">
    <source>
        <dbReference type="ARBA" id="ARBA00022691"/>
    </source>
</evidence>
<dbReference type="EMBL" id="CP000606">
    <property type="protein sequence ID" value="ABO23965.1"/>
    <property type="molecule type" value="Genomic_DNA"/>
</dbReference>
<dbReference type="Proteomes" id="UP000001558">
    <property type="component" value="Chromosome"/>
</dbReference>
<organism evidence="6 7">
    <name type="scientific">Shewanella loihica (strain ATCC BAA-1088 / PV-4)</name>
    <dbReference type="NCBI Taxonomy" id="323850"/>
    <lineage>
        <taxon>Bacteria</taxon>
        <taxon>Pseudomonadati</taxon>
        <taxon>Pseudomonadota</taxon>
        <taxon>Gammaproteobacteria</taxon>
        <taxon>Alteromonadales</taxon>
        <taxon>Shewanellaceae</taxon>
        <taxon>Shewanella</taxon>
    </lineage>
</organism>
<evidence type="ECO:0000256" key="1">
    <source>
        <dbReference type="ARBA" id="ARBA00012386"/>
    </source>
</evidence>
<reference evidence="6 7" key="1">
    <citation type="submission" date="2007-03" db="EMBL/GenBank/DDBJ databases">
        <title>Complete sequence of Shewanella loihica PV-4.</title>
        <authorList>
            <consortium name="US DOE Joint Genome Institute"/>
            <person name="Copeland A."/>
            <person name="Lucas S."/>
            <person name="Lapidus A."/>
            <person name="Barry K."/>
            <person name="Detter J.C."/>
            <person name="Glavina del Rio T."/>
            <person name="Hammon N."/>
            <person name="Israni S."/>
            <person name="Dalin E."/>
            <person name="Tice H."/>
            <person name="Pitluck S."/>
            <person name="Chain P."/>
            <person name="Malfatti S."/>
            <person name="Shin M."/>
            <person name="Vergez L."/>
            <person name="Schmutz J."/>
            <person name="Larimer F."/>
            <person name="Land M."/>
            <person name="Hauser L."/>
            <person name="Kyrpides N."/>
            <person name="Mikhailova N."/>
            <person name="Romine M.F."/>
            <person name="Serres G."/>
            <person name="Fredrickson J."/>
            <person name="Tiedje J."/>
            <person name="Richardson P."/>
        </authorList>
    </citation>
    <scope>NUCLEOTIDE SEQUENCE [LARGE SCALE GENOMIC DNA]</scope>
    <source>
        <strain evidence="7">ATCC BAA-1088 / PV-4</strain>
    </source>
</reference>
<dbReference type="PANTHER" id="PTHR21392">
    <property type="entry name" value="TRNA-URIDINE AMINOCARBOXYPROPYLTRANSFERASE 2"/>
    <property type="match status" value="1"/>
</dbReference>
<gene>
    <name evidence="6" type="ordered locus">Shew_2099</name>
</gene>
<evidence type="ECO:0000259" key="5">
    <source>
        <dbReference type="SMART" id="SM01144"/>
    </source>
</evidence>
<protein>
    <recommendedName>
        <fullName evidence="1">tRNA-uridine aminocarboxypropyltransferase</fullName>
        <ecNumber evidence="1">2.5.1.25</ecNumber>
    </recommendedName>
</protein>
<dbReference type="GO" id="GO:0016432">
    <property type="term" value="F:tRNA-uridine aminocarboxypropyltransferase activity"/>
    <property type="evidence" value="ECO:0007669"/>
    <property type="project" value="UniProtKB-EC"/>
</dbReference>
<dbReference type="STRING" id="323850.Shew_2099"/>
<feature type="domain" description="DTW" evidence="5">
    <location>
        <begin position="1"/>
        <end position="186"/>
    </location>
</feature>
<evidence type="ECO:0000256" key="2">
    <source>
        <dbReference type="ARBA" id="ARBA00022679"/>
    </source>
</evidence>
<dbReference type="eggNOG" id="COG3148">
    <property type="taxonomic scope" value="Bacteria"/>
</dbReference>
<dbReference type="HOGENOM" id="CLU_066458_1_1_6"/>
<dbReference type="PANTHER" id="PTHR21392:SF1">
    <property type="entry name" value="TRNA-URIDINE AMINOCARBOXYPROPYLTRANSFERASE"/>
    <property type="match status" value="1"/>
</dbReference>
<dbReference type="Pfam" id="PF03942">
    <property type="entry name" value="DTW"/>
    <property type="match status" value="1"/>
</dbReference>
<dbReference type="GO" id="GO:0008033">
    <property type="term" value="P:tRNA processing"/>
    <property type="evidence" value="ECO:0007669"/>
    <property type="project" value="UniProtKB-KW"/>
</dbReference>
<proteinExistence type="predicted"/>
<dbReference type="InterPro" id="IPR005636">
    <property type="entry name" value="DTW"/>
</dbReference>
<dbReference type="InterPro" id="IPR039262">
    <property type="entry name" value="DTWD2/TAPT"/>
</dbReference>
<keyword evidence="7" id="KW-1185">Reference proteome</keyword>
<evidence type="ECO:0000313" key="6">
    <source>
        <dbReference type="EMBL" id="ABO23965.1"/>
    </source>
</evidence>
<dbReference type="EC" id="2.5.1.25" evidence="1"/>
<dbReference type="SMART" id="SM01144">
    <property type="entry name" value="DTW"/>
    <property type="match status" value="1"/>
</dbReference>